<evidence type="ECO:0000256" key="3">
    <source>
        <dbReference type="ARBA" id="ARBA00023235"/>
    </source>
</evidence>
<comment type="function">
    <text evidence="4">PPIases accelerate the folding of proteins. It catalyzes the cis-trans isomerization of proline imidic peptide bonds in oligopeptides.</text>
</comment>
<evidence type="ECO:0000256" key="1">
    <source>
        <dbReference type="ARBA" id="ARBA00007365"/>
    </source>
</evidence>
<dbReference type="STRING" id="563176.SAMN04488090_3852"/>
<evidence type="ECO:0000256" key="4">
    <source>
        <dbReference type="RuleBase" id="RU363019"/>
    </source>
</evidence>
<dbReference type="SUPFAM" id="SSF50891">
    <property type="entry name" value="Cyclophilin-like"/>
    <property type="match status" value="1"/>
</dbReference>
<dbReference type="OrthoDB" id="9807797at2"/>
<keyword evidence="7" id="KW-1185">Reference proteome</keyword>
<dbReference type="Pfam" id="PF00160">
    <property type="entry name" value="Pro_isomerase"/>
    <property type="match status" value="1"/>
</dbReference>
<evidence type="ECO:0000313" key="7">
    <source>
        <dbReference type="Proteomes" id="UP000198901"/>
    </source>
</evidence>
<comment type="catalytic activity">
    <reaction evidence="4">
        <text>[protein]-peptidylproline (omega=180) = [protein]-peptidylproline (omega=0)</text>
        <dbReference type="Rhea" id="RHEA:16237"/>
        <dbReference type="Rhea" id="RHEA-COMP:10747"/>
        <dbReference type="Rhea" id="RHEA-COMP:10748"/>
        <dbReference type="ChEBI" id="CHEBI:83833"/>
        <dbReference type="ChEBI" id="CHEBI:83834"/>
        <dbReference type="EC" id="5.2.1.8"/>
    </reaction>
</comment>
<dbReference type="CDD" id="cd00317">
    <property type="entry name" value="cyclophilin"/>
    <property type="match status" value="1"/>
</dbReference>
<comment type="similarity">
    <text evidence="1 4">Belongs to the cyclophilin-type PPIase family.</text>
</comment>
<evidence type="ECO:0000313" key="6">
    <source>
        <dbReference type="EMBL" id="SDM60305.1"/>
    </source>
</evidence>
<dbReference type="EC" id="5.2.1.8" evidence="4"/>
<keyword evidence="2 4" id="KW-0697">Rotamase</keyword>
<dbReference type="AlphaFoldDB" id="A0A1G9UL91"/>
<reference evidence="6 7" key="1">
    <citation type="submission" date="2016-10" db="EMBL/GenBank/DDBJ databases">
        <authorList>
            <person name="de Groot N.N."/>
        </authorList>
    </citation>
    <scope>NUCLEOTIDE SEQUENCE [LARGE SCALE GENOMIC DNA]</scope>
    <source>
        <strain evidence="6 7">DSM 21668</strain>
    </source>
</reference>
<name>A0A1G9UL91_9BACT</name>
<dbReference type="InterPro" id="IPR002130">
    <property type="entry name" value="Cyclophilin-type_PPIase_dom"/>
</dbReference>
<dbReference type="RefSeq" id="WP_093205973.1">
    <property type="nucleotide sequence ID" value="NZ_FNGS01000007.1"/>
</dbReference>
<dbReference type="PANTHER" id="PTHR45625:SF4">
    <property type="entry name" value="PEPTIDYLPROLYL ISOMERASE DOMAIN AND WD REPEAT-CONTAINING PROTEIN 1"/>
    <property type="match status" value="1"/>
</dbReference>
<evidence type="ECO:0000259" key="5">
    <source>
        <dbReference type="PROSITE" id="PS50072"/>
    </source>
</evidence>
<dbReference type="PROSITE" id="PS00170">
    <property type="entry name" value="CSA_PPIASE_1"/>
    <property type="match status" value="1"/>
</dbReference>
<feature type="signal peptide" evidence="4">
    <location>
        <begin position="1"/>
        <end position="20"/>
    </location>
</feature>
<accession>A0A1G9UL91</accession>
<proteinExistence type="inferred from homology"/>
<dbReference type="GO" id="GO:0003755">
    <property type="term" value="F:peptidyl-prolyl cis-trans isomerase activity"/>
    <property type="evidence" value="ECO:0007669"/>
    <property type="project" value="UniProtKB-UniRule"/>
</dbReference>
<dbReference type="PANTHER" id="PTHR45625">
    <property type="entry name" value="PEPTIDYL-PROLYL CIS-TRANS ISOMERASE-RELATED"/>
    <property type="match status" value="1"/>
</dbReference>
<keyword evidence="4" id="KW-0732">Signal</keyword>
<dbReference type="EMBL" id="FNGS01000007">
    <property type="protein sequence ID" value="SDM60305.1"/>
    <property type="molecule type" value="Genomic_DNA"/>
</dbReference>
<keyword evidence="3 4" id="KW-0413">Isomerase</keyword>
<gene>
    <name evidence="6" type="ORF">SAMN04488090_3852</name>
</gene>
<dbReference type="GO" id="GO:0006457">
    <property type="term" value="P:protein folding"/>
    <property type="evidence" value="ECO:0007669"/>
    <property type="project" value="InterPro"/>
</dbReference>
<evidence type="ECO:0000256" key="2">
    <source>
        <dbReference type="ARBA" id="ARBA00023110"/>
    </source>
</evidence>
<dbReference type="InterPro" id="IPR044666">
    <property type="entry name" value="Cyclophilin_A-like"/>
</dbReference>
<dbReference type="InterPro" id="IPR029000">
    <property type="entry name" value="Cyclophilin-like_dom_sf"/>
</dbReference>
<dbReference type="Proteomes" id="UP000198901">
    <property type="component" value="Unassembled WGS sequence"/>
</dbReference>
<sequence length="232" mass="25603">MRTYLLSAILLLELLSPAIAQRRDYLVTIKTPYGPVQAVLFDQTPKHKANFVKLVKAHFYDGVLFHRVIPQFMIQGGDPKSKGAEAGAPLGSGDVGYKVPAEFHTGLFHRRGALAAARDNNPEKASSGCQFYIVQGKVYTDSTLAPQLKRAGRMPTDEQKNVYKTEGGTPWLDGNYTVFGQVISGLAAVDSIAVRPRNAANRPLSDVAMTMTVRKISKKKIRRRYGYVFPAF</sequence>
<protein>
    <recommendedName>
        <fullName evidence="4">Peptidyl-prolyl cis-trans isomerase</fullName>
        <shortName evidence="4">PPIase</shortName>
        <ecNumber evidence="4">5.2.1.8</ecNumber>
    </recommendedName>
</protein>
<dbReference type="PROSITE" id="PS50072">
    <property type="entry name" value="CSA_PPIASE_2"/>
    <property type="match status" value="1"/>
</dbReference>
<feature type="domain" description="PPIase cyclophilin-type" evidence="5">
    <location>
        <begin position="31"/>
        <end position="210"/>
    </location>
</feature>
<organism evidence="6 7">
    <name type="scientific">Siphonobacter aquaeclarae</name>
    <dbReference type="NCBI Taxonomy" id="563176"/>
    <lineage>
        <taxon>Bacteria</taxon>
        <taxon>Pseudomonadati</taxon>
        <taxon>Bacteroidota</taxon>
        <taxon>Cytophagia</taxon>
        <taxon>Cytophagales</taxon>
        <taxon>Cytophagaceae</taxon>
        <taxon>Siphonobacter</taxon>
    </lineage>
</organism>
<dbReference type="Gene3D" id="2.40.100.10">
    <property type="entry name" value="Cyclophilin-like"/>
    <property type="match status" value="1"/>
</dbReference>
<dbReference type="PRINTS" id="PR00153">
    <property type="entry name" value="CSAPPISMRASE"/>
</dbReference>
<feature type="chain" id="PRO_5011329865" description="Peptidyl-prolyl cis-trans isomerase" evidence="4">
    <location>
        <begin position="21"/>
        <end position="232"/>
    </location>
</feature>
<dbReference type="InterPro" id="IPR020892">
    <property type="entry name" value="Cyclophilin-type_PPIase_CS"/>
</dbReference>